<dbReference type="EMBL" id="SMAG01000003">
    <property type="protein sequence ID" value="TCS94932.1"/>
    <property type="molecule type" value="Genomic_DNA"/>
</dbReference>
<organism evidence="3 4">
    <name type="scientific">Hazenella coriacea</name>
    <dbReference type="NCBI Taxonomy" id="1179467"/>
    <lineage>
        <taxon>Bacteria</taxon>
        <taxon>Bacillati</taxon>
        <taxon>Bacillota</taxon>
        <taxon>Bacilli</taxon>
        <taxon>Bacillales</taxon>
        <taxon>Thermoactinomycetaceae</taxon>
        <taxon>Hazenella</taxon>
    </lineage>
</organism>
<dbReference type="InterPro" id="IPR036259">
    <property type="entry name" value="MFS_trans_sf"/>
</dbReference>
<feature type="transmembrane region" description="Helical" evidence="2">
    <location>
        <begin position="167"/>
        <end position="191"/>
    </location>
</feature>
<dbReference type="SUPFAM" id="SSF103473">
    <property type="entry name" value="MFS general substrate transporter"/>
    <property type="match status" value="1"/>
</dbReference>
<evidence type="ECO:0000313" key="4">
    <source>
        <dbReference type="Proteomes" id="UP000294937"/>
    </source>
</evidence>
<feature type="transmembrane region" description="Helical" evidence="2">
    <location>
        <begin position="405"/>
        <end position="423"/>
    </location>
</feature>
<reference evidence="3 4" key="1">
    <citation type="submission" date="2019-03" db="EMBL/GenBank/DDBJ databases">
        <title>Genomic Encyclopedia of Type Strains, Phase IV (KMG-IV): sequencing the most valuable type-strain genomes for metagenomic binning, comparative biology and taxonomic classification.</title>
        <authorList>
            <person name="Goeker M."/>
        </authorList>
    </citation>
    <scope>NUCLEOTIDE SEQUENCE [LARGE SCALE GENOMIC DNA]</scope>
    <source>
        <strain evidence="3 4">DSM 45707</strain>
    </source>
</reference>
<feature type="transmembrane region" description="Helical" evidence="2">
    <location>
        <begin position="83"/>
        <end position="100"/>
    </location>
</feature>
<dbReference type="GO" id="GO:0005886">
    <property type="term" value="C:plasma membrane"/>
    <property type="evidence" value="ECO:0007669"/>
    <property type="project" value="UniProtKB-SubCell"/>
</dbReference>
<feature type="transmembrane region" description="Helical" evidence="2">
    <location>
        <begin position="197"/>
        <end position="221"/>
    </location>
</feature>
<dbReference type="GO" id="GO:0022857">
    <property type="term" value="F:transmembrane transporter activity"/>
    <property type="evidence" value="ECO:0007669"/>
    <property type="project" value="InterPro"/>
</dbReference>
<feature type="transmembrane region" description="Helical" evidence="2">
    <location>
        <begin position="311"/>
        <end position="330"/>
    </location>
</feature>
<evidence type="ECO:0000256" key="2">
    <source>
        <dbReference type="SAM" id="Phobius"/>
    </source>
</evidence>
<keyword evidence="2" id="KW-1133">Transmembrane helix</keyword>
<feature type="transmembrane region" description="Helical" evidence="2">
    <location>
        <begin position="279"/>
        <end position="299"/>
    </location>
</feature>
<dbReference type="Gene3D" id="1.20.1250.20">
    <property type="entry name" value="MFS general substrate transporter like domains"/>
    <property type="match status" value="1"/>
</dbReference>
<comment type="caution">
    <text evidence="3">The sequence shown here is derived from an EMBL/GenBank/DDBJ whole genome shotgun (WGS) entry which is preliminary data.</text>
</comment>
<keyword evidence="2" id="KW-0812">Transmembrane</keyword>
<dbReference type="Pfam" id="PF07690">
    <property type="entry name" value="MFS_1"/>
    <property type="match status" value="1"/>
</dbReference>
<proteinExistence type="predicted"/>
<keyword evidence="4" id="KW-1185">Reference proteome</keyword>
<feature type="transmembrane region" description="Helical" evidence="2">
    <location>
        <begin position="133"/>
        <end position="155"/>
    </location>
</feature>
<dbReference type="Proteomes" id="UP000294937">
    <property type="component" value="Unassembled WGS sequence"/>
</dbReference>
<dbReference type="PANTHER" id="PTHR23526">
    <property type="entry name" value="INTEGRAL MEMBRANE TRANSPORT PROTEIN-RELATED"/>
    <property type="match status" value="1"/>
</dbReference>
<comment type="subcellular location">
    <subcellularLocation>
        <location evidence="1">Cell membrane</location>
        <topology evidence="1">Multi-pass membrane protein</topology>
    </subcellularLocation>
</comment>
<dbReference type="RefSeq" id="WP_207903274.1">
    <property type="nucleotide sequence ID" value="NZ_SMAG01000003.1"/>
</dbReference>
<feature type="transmembrane region" description="Helical" evidence="2">
    <location>
        <begin position="43"/>
        <end position="63"/>
    </location>
</feature>
<feature type="transmembrane region" description="Helical" evidence="2">
    <location>
        <begin position="380"/>
        <end position="399"/>
    </location>
</feature>
<feature type="transmembrane region" description="Helical" evidence="2">
    <location>
        <begin position="336"/>
        <end position="360"/>
    </location>
</feature>
<evidence type="ECO:0000256" key="1">
    <source>
        <dbReference type="ARBA" id="ARBA00004651"/>
    </source>
</evidence>
<dbReference type="PANTHER" id="PTHR23526:SF2">
    <property type="entry name" value="MAJOR FACILITATOR SUPERFAMILY (MFS) PROFILE DOMAIN-CONTAINING PROTEIN"/>
    <property type="match status" value="1"/>
</dbReference>
<keyword evidence="2" id="KW-0472">Membrane</keyword>
<evidence type="ECO:0000313" key="3">
    <source>
        <dbReference type="EMBL" id="TCS94932.1"/>
    </source>
</evidence>
<gene>
    <name evidence="3" type="ORF">EDD58_103357</name>
</gene>
<dbReference type="InterPro" id="IPR052528">
    <property type="entry name" value="Sugar_transport-like"/>
</dbReference>
<sequence length="456" mass="51395">MKLNLCVCEFAPLDSKKSCFGKAIRGELFMRIMGDIDRLDREAWLLLLVSGLFATATALSNSFVNVYLWKIKQDWQLISWFNFMHYLVGAMTFIVAGWVVKHVDRVIAIRVGVATLSIFYLSVLILGTHSVDYVSGIGALLGLGAGFFWLAFNVMYFEITERENRDVFNGVNGLIGSIAGITAPFISGLVITKVNHFLGYRIIFGISLGIFLAAVVVSFLFKRRMAKGRFQLGSILALIKSPRNHWFWVTIAMIAQGMREGVFGFLIGLLVYVMTQNELTLGSFFTITSLVSLLSFYFVGRFMKPARRNHFIFFGSLMMGLVVLPFVFQVSSWSLFVLGIGAALFYPLFMSPLTSTVFDVIGETEQTAQKRVEYVVSRELAISLGKLISIAFFIYWVGVSPKIEHIRWFILIVGFSQMLAWLAQRHVPILQPQREKESLVSNQKTVTHPNDTKPQT</sequence>
<name>A0A4R3L687_9BACL</name>
<feature type="transmembrane region" description="Helical" evidence="2">
    <location>
        <begin position="246"/>
        <end position="273"/>
    </location>
</feature>
<feature type="transmembrane region" description="Helical" evidence="2">
    <location>
        <begin position="107"/>
        <end position="127"/>
    </location>
</feature>
<dbReference type="InterPro" id="IPR011701">
    <property type="entry name" value="MFS"/>
</dbReference>
<protein>
    <submittedName>
        <fullName evidence="3">YQGE family putative transporter</fullName>
    </submittedName>
</protein>
<accession>A0A4R3L687</accession>
<dbReference type="AlphaFoldDB" id="A0A4R3L687"/>